<keyword evidence="2" id="KW-0812">Transmembrane</keyword>
<organism evidence="4 5">
    <name type="scientific">Paenibacillus lycopersici</name>
    <dbReference type="NCBI Taxonomy" id="2704462"/>
    <lineage>
        <taxon>Bacteria</taxon>
        <taxon>Bacillati</taxon>
        <taxon>Bacillota</taxon>
        <taxon>Bacilli</taxon>
        <taxon>Bacillales</taxon>
        <taxon>Paenibacillaceae</taxon>
        <taxon>Paenibacillus</taxon>
    </lineage>
</organism>
<evidence type="ECO:0000259" key="3">
    <source>
        <dbReference type="Pfam" id="PF10099"/>
    </source>
</evidence>
<feature type="domain" description="Anti-sigma K factor RskA C-terminal" evidence="3">
    <location>
        <begin position="165"/>
        <end position="308"/>
    </location>
</feature>
<evidence type="ECO:0000313" key="4">
    <source>
        <dbReference type="EMBL" id="QHT62148.1"/>
    </source>
</evidence>
<keyword evidence="2" id="KW-1133">Transmembrane helix</keyword>
<dbReference type="AlphaFoldDB" id="A0A6C0FYG3"/>
<feature type="transmembrane region" description="Helical" evidence="2">
    <location>
        <begin position="161"/>
        <end position="180"/>
    </location>
</feature>
<evidence type="ECO:0000313" key="5">
    <source>
        <dbReference type="Proteomes" id="UP000476064"/>
    </source>
</evidence>
<dbReference type="InterPro" id="IPR018764">
    <property type="entry name" value="RskA_C"/>
</dbReference>
<accession>A0A6C0FYG3</accession>
<dbReference type="EMBL" id="CP048209">
    <property type="protein sequence ID" value="QHT62148.1"/>
    <property type="molecule type" value="Genomic_DNA"/>
</dbReference>
<dbReference type="GO" id="GO:0005886">
    <property type="term" value="C:plasma membrane"/>
    <property type="evidence" value="ECO:0007669"/>
    <property type="project" value="InterPro"/>
</dbReference>
<feature type="compositionally biased region" description="Low complexity" evidence="1">
    <location>
        <begin position="89"/>
        <end position="122"/>
    </location>
</feature>
<feature type="region of interest" description="Disordered" evidence="1">
    <location>
        <begin position="75"/>
        <end position="123"/>
    </location>
</feature>
<dbReference type="Proteomes" id="UP000476064">
    <property type="component" value="Chromosome"/>
</dbReference>
<evidence type="ECO:0000256" key="1">
    <source>
        <dbReference type="SAM" id="MobiDB-lite"/>
    </source>
</evidence>
<gene>
    <name evidence="4" type="ORF">GXP70_20630</name>
</gene>
<reference evidence="4 5" key="1">
    <citation type="submission" date="2020-01" db="EMBL/GenBank/DDBJ databases">
        <title>Paenibacillus sp. nov., isolated from tomato rhizosphere.</title>
        <authorList>
            <person name="Weon H.-Y."/>
            <person name="Lee S.A."/>
        </authorList>
    </citation>
    <scope>NUCLEOTIDE SEQUENCE [LARGE SCALE GENOMIC DNA]</scope>
    <source>
        <strain evidence="4 5">12200R-189</strain>
    </source>
</reference>
<protein>
    <recommendedName>
        <fullName evidence="3">Anti-sigma K factor RskA C-terminal domain-containing protein</fullName>
    </recommendedName>
</protein>
<keyword evidence="2" id="KW-0472">Membrane</keyword>
<dbReference type="Pfam" id="PF10099">
    <property type="entry name" value="RskA_C"/>
    <property type="match status" value="1"/>
</dbReference>
<evidence type="ECO:0000256" key="2">
    <source>
        <dbReference type="SAM" id="Phobius"/>
    </source>
</evidence>
<dbReference type="KEGG" id="plyc:GXP70_20630"/>
<sequence>MNERQDCEPEACVKHYAEEDWIDWLLGGKPAAERDAMLRHLAHCARCLATRQTWEPLLAGDMNAAAQHTAPERLRAEAVQPQSGEPWPGSASAAGGLAARDPQSGEPWPGSAPAAGGLAARDPQPEPPILSAALYRRLRLRFQLRSAGLRVRRALHAQRRVGIVAAAAAMLLVVCATGLYRSSQNQEEQRKVSAATLEPTAATFLLDPQTAGYKVHPELEELGDGYIWFNNMSGEVYVMLEGLLPSVGHDVQVWAVDETKHEHVNLGLLHRDQASRAHLYVKQSLLLQAHHLALTVEPSGGSRNPTEPEVLVFKLQRG</sequence>
<name>A0A6C0FYG3_9BACL</name>
<keyword evidence="5" id="KW-1185">Reference proteome</keyword>
<dbReference type="RefSeq" id="WP_162358582.1">
    <property type="nucleotide sequence ID" value="NZ_CP048209.1"/>
</dbReference>
<proteinExistence type="predicted"/>